<reference evidence="2 3" key="1">
    <citation type="submission" date="2008-07" db="EMBL/GenBank/DDBJ databases">
        <title>Complete sequence of Geobacter bemidjiensis BEM.</title>
        <authorList>
            <consortium name="US DOE Joint Genome Institute"/>
            <person name="Lucas S."/>
            <person name="Copeland A."/>
            <person name="Lapidus A."/>
            <person name="Glavina del Rio T."/>
            <person name="Dalin E."/>
            <person name="Tice H."/>
            <person name="Bruce D."/>
            <person name="Goodwin L."/>
            <person name="Pitluck S."/>
            <person name="Kiss H."/>
            <person name="Brettin T."/>
            <person name="Detter J.C."/>
            <person name="Han C."/>
            <person name="Kuske C.R."/>
            <person name="Schmutz J."/>
            <person name="Larimer F."/>
            <person name="Land M."/>
            <person name="Hauser L."/>
            <person name="Kyrpides N."/>
            <person name="Lykidis A."/>
            <person name="Lovley D."/>
            <person name="Richardson P."/>
        </authorList>
    </citation>
    <scope>NUCLEOTIDE SEQUENCE [LARGE SCALE GENOMIC DNA]</scope>
    <source>
        <strain evidence="3">ATCC BAA-1014 / DSM 16622 / JCM 12645 / Bem</strain>
    </source>
</reference>
<evidence type="ECO:0000256" key="1">
    <source>
        <dbReference type="SAM" id="SignalP"/>
    </source>
</evidence>
<dbReference type="RefSeq" id="WP_012530672.1">
    <property type="nucleotide sequence ID" value="NC_011146.1"/>
</dbReference>
<keyword evidence="3" id="KW-1185">Reference proteome</keyword>
<dbReference type="Pfam" id="PF11322">
    <property type="entry name" value="DUF3124"/>
    <property type="match status" value="1"/>
</dbReference>
<dbReference type="OrthoDB" id="283474at2"/>
<dbReference type="KEGG" id="gbm:Gbem_2238"/>
<dbReference type="InterPro" id="IPR021471">
    <property type="entry name" value="DUF3124"/>
</dbReference>
<sequence>MPCQRPIIRRCFPLVLFLCLSLSVTALAASGEVRLSRRQSVYVPVYSNVFSGPRSLPFQLAATLGIRNTDPAASLRITSIDYYDTNGRLIRRYLDKPALLGPLATRYVHLEEKDEAGGFGANFIVRWQADRVINAPVIECVMIGATSGQGISFVSPGQEIREGNR</sequence>
<dbReference type="Proteomes" id="UP000008825">
    <property type="component" value="Chromosome"/>
</dbReference>
<organism evidence="2 3">
    <name type="scientific">Citrifermentans bemidjiense (strain ATCC BAA-1014 / DSM 16622 / JCM 12645 / Bem)</name>
    <name type="common">Geobacter bemidjiensis</name>
    <dbReference type="NCBI Taxonomy" id="404380"/>
    <lineage>
        <taxon>Bacteria</taxon>
        <taxon>Pseudomonadati</taxon>
        <taxon>Thermodesulfobacteriota</taxon>
        <taxon>Desulfuromonadia</taxon>
        <taxon>Geobacterales</taxon>
        <taxon>Geobacteraceae</taxon>
        <taxon>Citrifermentans</taxon>
    </lineage>
</organism>
<evidence type="ECO:0000313" key="3">
    <source>
        <dbReference type="Proteomes" id="UP000008825"/>
    </source>
</evidence>
<dbReference type="eggNOG" id="ENOG5032TD0">
    <property type="taxonomic scope" value="Bacteria"/>
</dbReference>
<dbReference type="HOGENOM" id="CLU_112039_3_0_7"/>
<feature type="chain" id="PRO_5002832462" description="DUF3124 domain-containing protein" evidence="1">
    <location>
        <begin position="29"/>
        <end position="165"/>
    </location>
</feature>
<dbReference type="EMBL" id="CP001124">
    <property type="protein sequence ID" value="ACH39250.1"/>
    <property type="molecule type" value="Genomic_DNA"/>
</dbReference>
<keyword evidence="1" id="KW-0732">Signal</keyword>
<proteinExistence type="predicted"/>
<protein>
    <recommendedName>
        <fullName evidence="4">DUF3124 domain-containing protein</fullName>
    </recommendedName>
</protein>
<gene>
    <name evidence="2" type="ordered locus">Gbem_2238</name>
</gene>
<dbReference type="AlphaFoldDB" id="B5EEA5"/>
<evidence type="ECO:0000313" key="2">
    <source>
        <dbReference type="EMBL" id="ACH39250.1"/>
    </source>
</evidence>
<name>B5EEA5_CITBB</name>
<reference evidence="2 3" key="2">
    <citation type="journal article" date="2010" name="BMC Genomics">
        <title>The genome of Geobacter bemidjiensis, exemplar for the subsurface clade of Geobacter species that predominate in Fe(III)-reducing subsurface environments.</title>
        <authorList>
            <person name="Aklujkar M."/>
            <person name="Young N.D."/>
            <person name="Holmes D."/>
            <person name="Chavan M."/>
            <person name="Risso C."/>
            <person name="Kiss H.E."/>
            <person name="Han C.S."/>
            <person name="Land M.L."/>
            <person name="Lovley D.R."/>
        </authorList>
    </citation>
    <scope>NUCLEOTIDE SEQUENCE [LARGE SCALE GENOMIC DNA]</scope>
    <source>
        <strain evidence="3">ATCC BAA-1014 / DSM 16622 / JCM 12645 / Bem</strain>
    </source>
</reference>
<accession>B5EEA5</accession>
<feature type="signal peptide" evidence="1">
    <location>
        <begin position="1"/>
        <end position="28"/>
    </location>
</feature>
<evidence type="ECO:0008006" key="4">
    <source>
        <dbReference type="Google" id="ProtNLM"/>
    </source>
</evidence>
<dbReference type="STRING" id="404380.Gbem_2238"/>